<accession>A0A2P5CKM0</accession>
<gene>
    <name evidence="1" type="ORF">PanWU01x14_145230</name>
</gene>
<protein>
    <submittedName>
        <fullName evidence="1">Uncharacterized protein</fullName>
    </submittedName>
</protein>
<proteinExistence type="predicted"/>
<evidence type="ECO:0000313" key="2">
    <source>
        <dbReference type="Proteomes" id="UP000237105"/>
    </source>
</evidence>
<sequence length="121" mass="13400">MCLWTVDAIFSNCPHVLAILKYSELQAGSERRGWLPAKTLRCLRRRAPYARLPRIALNALSGFGVVSCFPLYSSGRPLGLPTTPTIEVGAIIFRWKTLRASDPPNCRGGRPLGHPTLQLSR</sequence>
<dbReference type="Proteomes" id="UP000237105">
    <property type="component" value="Unassembled WGS sequence"/>
</dbReference>
<evidence type="ECO:0000313" key="1">
    <source>
        <dbReference type="EMBL" id="PON61607.1"/>
    </source>
</evidence>
<name>A0A2P5CKM0_PARAD</name>
<comment type="caution">
    <text evidence="1">The sequence shown here is derived from an EMBL/GenBank/DDBJ whole genome shotgun (WGS) entry which is preliminary data.</text>
</comment>
<organism evidence="1 2">
    <name type="scientific">Parasponia andersonii</name>
    <name type="common">Sponia andersonii</name>
    <dbReference type="NCBI Taxonomy" id="3476"/>
    <lineage>
        <taxon>Eukaryota</taxon>
        <taxon>Viridiplantae</taxon>
        <taxon>Streptophyta</taxon>
        <taxon>Embryophyta</taxon>
        <taxon>Tracheophyta</taxon>
        <taxon>Spermatophyta</taxon>
        <taxon>Magnoliopsida</taxon>
        <taxon>eudicotyledons</taxon>
        <taxon>Gunneridae</taxon>
        <taxon>Pentapetalae</taxon>
        <taxon>rosids</taxon>
        <taxon>fabids</taxon>
        <taxon>Rosales</taxon>
        <taxon>Cannabaceae</taxon>
        <taxon>Parasponia</taxon>
    </lineage>
</organism>
<dbReference type="EMBL" id="JXTB01000120">
    <property type="protein sequence ID" value="PON61607.1"/>
    <property type="molecule type" value="Genomic_DNA"/>
</dbReference>
<keyword evidence="2" id="KW-1185">Reference proteome</keyword>
<reference evidence="2" key="1">
    <citation type="submission" date="2016-06" db="EMBL/GenBank/DDBJ databases">
        <title>Parallel loss of symbiosis genes in relatives of nitrogen-fixing non-legume Parasponia.</title>
        <authorList>
            <person name="Van Velzen R."/>
            <person name="Holmer R."/>
            <person name="Bu F."/>
            <person name="Rutten L."/>
            <person name="Van Zeijl A."/>
            <person name="Liu W."/>
            <person name="Santuari L."/>
            <person name="Cao Q."/>
            <person name="Sharma T."/>
            <person name="Shen D."/>
            <person name="Roswanjaya Y."/>
            <person name="Wardhani T."/>
            <person name="Kalhor M.S."/>
            <person name="Jansen J."/>
            <person name="Van den Hoogen J."/>
            <person name="Gungor B."/>
            <person name="Hartog M."/>
            <person name="Hontelez J."/>
            <person name="Verver J."/>
            <person name="Yang W.-C."/>
            <person name="Schijlen E."/>
            <person name="Repin R."/>
            <person name="Schilthuizen M."/>
            <person name="Schranz E."/>
            <person name="Heidstra R."/>
            <person name="Miyata K."/>
            <person name="Fedorova E."/>
            <person name="Kohlen W."/>
            <person name="Bisseling T."/>
            <person name="Smit S."/>
            <person name="Geurts R."/>
        </authorList>
    </citation>
    <scope>NUCLEOTIDE SEQUENCE [LARGE SCALE GENOMIC DNA]</scope>
    <source>
        <strain evidence="2">cv. WU1-14</strain>
    </source>
</reference>
<dbReference type="AlphaFoldDB" id="A0A2P5CKM0"/>